<dbReference type="EMBL" id="MOMC01000015">
    <property type="protein sequence ID" value="ONH31686.1"/>
    <property type="molecule type" value="Genomic_DNA"/>
</dbReference>
<dbReference type="OrthoDB" id="7596142at2"/>
<sequence length="135" mass="15382">MLATQYLAYDYPVLGAFWTLVWIFLWVVWLVLVVRVIVDIFRDRETSGWAKAGWLAFVLVLPFLGIFAYLIVRGQSMADRNARQLQEQRGTLNAYIRDVAGGSRDVDDLARLSGLRASGDITAAEFERAKEKILR</sequence>
<keyword evidence="4 6" id="KW-1133">Transmembrane helix</keyword>
<feature type="domain" description="SHOCT" evidence="7">
    <location>
        <begin position="108"/>
        <end position="134"/>
    </location>
</feature>
<evidence type="ECO:0000256" key="2">
    <source>
        <dbReference type="ARBA" id="ARBA00022475"/>
    </source>
</evidence>
<dbReference type="STRING" id="1834516.BL253_08455"/>
<organism evidence="9 10">
    <name type="scientific">Pseudofrankia asymbiotica</name>
    <dbReference type="NCBI Taxonomy" id="1834516"/>
    <lineage>
        <taxon>Bacteria</taxon>
        <taxon>Bacillati</taxon>
        <taxon>Actinomycetota</taxon>
        <taxon>Actinomycetes</taxon>
        <taxon>Frankiales</taxon>
        <taxon>Frankiaceae</taxon>
        <taxon>Pseudofrankia</taxon>
    </lineage>
</organism>
<evidence type="ECO:0000256" key="5">
    <source>
        <dbReference type="ARBA" id="ARBA00023136"/>
    </source>
</evidence>
<evidence type="ECO:0000313" key="10">
    <source>
        <dbReference type="Proteomes" id="UP000188929"/>
    </source>
</evidence>
<comment type="caution">
    <text evidence="9">The sequence shown here is derived from an EMBL/GenBank/DDBJ whole genome shotgun (WGS) entry which is preliminary data.</text>
</comment>
<protein>
    <submittedName>
        <fullName evidence="9">Uncharacterized protein</fullName>
    </submittedName>
</protein>
<evidence type="ECO:0000256" key="6">
    <source>
        <dbReference type="SAM" id="Phobius"/>
    </source>
</evidence>
<evidence type="ECO:0000259" key="8">
    <source>
        <dbReference type="Pfam" id="PF13396"/>
    </source>
</evidence>
<dbReference type="RefSeq" id="WP_076815237.1">
    <property type="nucleotide sequence ID" value="NZ_MOMC01000015.1"/>
</dbReference>
<gene>
    <name evidence="9" type="ORF">BL253_08455</name>
</gene>
<evidence type="ECO:0000256" key="4">
    <source>
        <dbReference type="ARBA" id="ARBA00022989"/>
    </source>
</evidence>
<keyword evidence="3 6" id="KW-0812">Transmembrane</keyword>
<evidence type="ECO:0000256" key="1">
    <source>
        <dbReference type="ARBA" id="ARBA00004651"/>
    </source>
</evidence>
<keyword evidence="10" id="KW-1185">Reference proteome</keyword>
<keyword evidence="5 6" id="KW-0472">Membrane</keyword>
<keyword evidence="2" id="KW-1003">Cell membrane</keyword>
<reference evidence="10" key="1">
    <citation type="submission" date="2016-10" db="EMBL/GenBank/DDBJ databases">
        <title>Frankia sp. NRRL B-16386 Genome sequencing.</title>
        <authorList>
            <person name="Ghodhbane-Gtari F."/>
            <person name="Swanson E."/>
            <person name="Gueddou A."/>
            <person name="Hezbri K."/>
            <person name="Ktari K."/>
            <person name="Nouioui I."/>
            <person name="Morris K."/>
            <person name="Simpson S."/>
            <person name="Abebe-Akele F."/>
            <person name="Thomas K."/>
            <person name="Gtari M."/>
            <person name="Tisa L.S."/>
        </authorList>
    </citation>
    <scope>NUCLEOTIDE SEQUENCE [LARGE SCALE GENOMIC DNA]</scope>
    <source>
        <strain evidence="10">NRRL B-16386</strain>
    </source>
</reference>
<name>A0A1V2IGV3_9ACTN</name>
<dbReference type="AlphaFoldDB" id="A0A1V2IGV3"/>
<evidence type="ECO:0000313" key="9">
    <source>
        <dbReference type="EMBL" id="ONH31686.1"/>
    </source>
</evidence>
<feature type="domain" description="Cardiolipin synthase N-terminal" evidence="8">
    <location>
        <begin position="29"/>
        <end position="73"/>
    </location>
</feature>
<evidence type="ECO:0000256" key="3">
    <source>
        <dbReference type="ARBA" id="ARBA00022692"/>
    </source>
</evidence>
<feature type="transmembrane region" description="Helical" evidence="6">
    <location>
        <begin position="53"/>
        <end position="72"/>
    </location>
</feature>
<proteinExistence type="predicted"/>
<comment type="subcellular location">
    <subcellularLocation>
        <location evidence="1">Cell membrane</location>
        <topology evidence="1">Multi-pass membrane protein</topology>
    </subcellularLocation>
</comment>
<accession>A0A1V2IGV3</accession>
<dbReference type="InterPro" id="IPR027379">
    <property type="entry name" value="CLS_N"/>
</dbReference>
<dbReference type="Proteomes" id="UP000188929">
    <property type="component" value="Unassembled WGS sequence"/>
</dbReference>
<evidence type="ECO:0000259" key="7">
    <source>
        <dbReference type="Pfam" id="PF09851"/>
    </source>
</evidence>
<feature type="transmembrane region" description="Helical" evidence="6">
    <location>
        <begin position="20"/>
        <end position="41"/>
    </location>
</feature>
<dbReference type="Pfam" id="PF09851">
    <property type="entry name" value="SHOCT"/>
    <property type="match status" value="1"/>
</dbReference>
<dbReference type="Pfam" id="PF13396">
    <property type="entry name" value="PLDc_N"/>
    <property type="match status" value="1"/>
</dbReference>
<dbReference type="InterPro" id="IPR018649">
    <property type="entry name" value="SHOCT"/>
</dbReference>